<dbReference type="Gene3D" id="3.40.50.300">
    <property type="entry name" value="P-loop containing nucleotide triphosphate hydrolases"/>
    <property type="match status" value="1"/>
</dbReference>
<dbReference type="STRING" id="77635.BISU_1566"/>
<reference evidence="1 2" key="1">
    <citation type="submission" date="2014-03" db="EMBL/GenBank/DDBJ databases">
        <title>Genomics of Bifidobacteria.</title>
        <authorList>
            <person name="Ventura M."/>
            <person name="Milani C."/>
            <person name="Lugli G.A."/>
        </authorList>
    </citation>
    <scope>NUCLEOTIDE SEQUENCE [LARGE SCALE GENOMIC DNA]</scope>
    <source>
        <strain evidence="1 2">LMG 11597</strain>
    </source>
</reference>
<dbReference type="InterPro" id="IPR027417">
    <property type="entry name" value="P-loop_NTPase"/>
</dbReference>
<dbReference type="SUPFAM" id="SSF52540">
    <property type="entry name" value="P-loop containing nucleoside triphosphate hydrolases"/>
    <property type="match status" value="1"/>
</dbReference>
<dbReference type="OrthoDB" id="9806127at2"/>
<dbReference type="eggNOG" id="COG1136">
    <property type="taxonomic scope" value="Bacteria"/>
</dbReference>
<name>A0A087EB86_9BIFI</name>
<gene>
    <name evidence="1" type="ORF">BISU_1566</name>
</gene>
<protein>
    <submittedName>
        <fullName evidence="1">ABC transporter, ATP-binding protein</fullName>
    </submittedName>
</protein>
<dbReference type="Proteomes" id="UP000029055">
    <property type="component" value="Unassembled WGS sequence"/>
</dbReference>
<dbReference type="GO" id="GO:0005524">
    <property type="term" value="F:ATP binding"/>
    <property type="evidence" value="ECO:0007669"/>
    <property type="project" value="UniProtKB-KW"/>
</dbReference>
<dbReference type="AlphaFoldDB" id="A0A087EB86"/>
<dbReference type="EMBL" id="JGZR01000002">
    <property type="protein sequence ID" value="KFJ05037.1"/>
    <property type="molecule type" value="Genomic_DNA"/>
</dbReference>
<keyword evidence="2" id="KW-1185">Reference proteome</keyword>
<evidence type="ECO:0000313" key="2">
    <source>
        <dbReference type="Proteomes" id="UP000029055"/>
    </source>
</evidence>
<keyword evidence="1" id="KW-0067">ATP-binding</keyword>
<sequence>MLIKLVVRSVARDVESWLALILATAILFAAEPTGSLGPATAKSVMQLMRAGITPRSSLIMVTHDFDLAATADRVIVLADGVNHAALRHPTSEQLFELMQQAS</sequence>
<keyword evidence="1" id="KW-0547">Nucleotide-binding</keyword>
<evidence type="ECO:0000313" key="1">
    <source>
        <dbReference type="EMBL" id="KFJ05037.1"/>
    </source>
</evidence>
<accession>A0A087EB86</accession>
<proteinExistence type="predicted"/>
<dbReference type="RefSeq" id="WP_024463770.1">
    <property type="nucleotide sequence ID" value="NZ_JGZR01000002.1"/>
</dbReference>
<comment type="caution">
    <text evidence="1">The sequence shown here is derived from an EMBL/GenBank/DDBJ whole genome shotgun (WGS) entry which is preliminary data.</text>
</comment>
<organism evidence="1 2">
    <name type="scientific">Bifidobacterium subtile</name>
    <dbReference type="NCBI Taxonomy" id="77635"/>
    <lineage>
        <taxon>Bacteria</taxon>
        <taxon>Bacillati</taxon>
        <taxon>Actinomycetota</taxon>
        <taxon>Actinomycetes</taxon>
        <taxon>Bifidobacteriales</taxon>
        <taxon>Bifidobacteriaceae</taxon>
        <taxon>Bifidobacterium</taxon>
    </lineage>
</organism>